<sequence length="841" mass="94700">MDIRRSFQTFLVVFFVVLTIEGKKHDTLEAREEKIRTVRDVEVEIEYEPVGCFRDQNSKNQPRLLDKLVKNFRKKGNLPDGKNIWDFWEDMSEVIQLCAESAFKDGYTAVFGIQYFGECWSGKNAALNYDKYGKSGNCINGVGKASTNYIYRIKAHPLPVKSSPACNVEGQTYDEGDSMEVYNGDHKNGQCDQCTCANGKIDDCHFLFDCVMNDSSCNGYVKTSAQCCPKCQKDVPSNAPVCKVDDQTYKQGDSLELLRDFHGKQLGECHQCTCMAGKLEKCHRIYYCEKNKAGCNSHIKIPGQCCPACARVVPKPSPPYCKVGARHYKDGESMEVFYISADKKTAACDQCSCQGGKVDGCHHLFHCEMANPECVRYEHRVDQCCPTCEKSHMILSSVLANPKPPALSCKINGRLFHDGESAEVLQQSVDKSSIICQQCKCDAGKHKCHKIFDCDIQELGCEKSVKITGQCCPVCGTLLQQWRAIVTRRPMAESFWRRLRDMHVSAGWYCTLYKEAWKLSISDLLFSSEENKEMEAVKKIVLLLLVHMAFFLEIKAAGEIISNSDGGFHYRYLGCYRDRPSARALPKLYFNAKKYVNWKVKGYNFKTVIDMCAAHARNTSDVFVFGVQHFGECWGSNKETGYDVYKESKQCFYGVGGKWTNAVYELVYECEANGMKYKDGQTFYIPQNPIVYNDMGCQICSCDRGAKNCYGRASCDFFFPCEKFVPAAQGKCCPTCACYHKSKYYKDGQTWINRQPNSCYECACVSSQTKCKVVQCAANCPNPVFEPGKCCPTCNPGAPVTLEPAIEVTEPTTRPPPLLPPGFPGNHKRGLKIKEKDEEKQ</sequence>
<dbReference type="Pfam" id="PF23334">
    <property type="entry name" value="VWC2L_2nd"/>
    <property type="match status" value="1"/>
</dbReference>
<keyword evidence="5" id="KW-1185">Reference proteome</keyword>
<dbReference type="PROSITE" id="PS50184">
    <property type="entry name" value="VWFC_2"/>
    <property type="match status" value="4"/>
</dbReference>
<dbReference type="SUPFAM" id="SSF57603">
    <property type="entry name" value="FnI-like domain"/>
    <property type="match status" value="2"/>
</dbReference>
<evidence type="ECO:0000313" key="5">
    <source>
        <dbReference type="Proteomes" id="UP001159428"/>
    </source>
</evidence>
<feature type="compositionally biased region" description="Pro residues" evidence="1">
    <location>
        <begin position="813"/>
        <end position="823"/>
    </location>
</feature>
<proteinExistence type="predicted"/>
<feature type="region of interest" description="Disordered" evidence="1">
    <location>
        <begin position="810"/>
        <end position="841"/>
    </location>
</feature>
<feature type="domain" description="VWFC" evidence="3">
    <location>
        <begin position="736"/>
        <end position="795"/>
    </location>
</feature>
<dbReference type="EMBL" id="CALNXJ010000022">
    <property type="protein sequence ID" value="CAH3127015.1"/>
    <property type="molecule type" value="Genomic_DNA"/>
</dbReference>
<dbReference type="PROSITE" id="PS01208">
    <property type="entry name" value="VWFC_1"/>
    <property type="match status" value="1"/>
</dbReference>
<evidence type="ECO:0000313" key="4">
    <source>
        <dbReference type="EMBL" id="CAH3127015.1"/>
    </source>
</evidence>
<dbReference type="AlphaFoldDB" id="A0AAU9WV96"/>
<accession>A0AAU9WV96</accession>
<feature type="domain" description="VWFC" evidence="3">
    <location>
        <begin position="240"/>
        <end position="310"/>
    </location>
</feature>
<feature type="signal peptide" evidence="2">
    <location>
        <begin position="1"/>
        <end position="22"/>
    </location>
</feature>
<dbReference type="Gene3D" id="6.20.200.20">
    <property type="match status" value="1"/>
</dbReference>
<protein>
    <recommendedName>
        <fullName evidence="3">VWFC domain-containing protein</fullName>
    </recommendedName>
</protein>
<gene>
    <name evidence="4" type="ORF">PMEA_00012836</name>
</gene>
<evidence type="ECO:0000256" key="1">
    <source>
        <dbReference type="SAM" id="MobiDB-lite"/>
    </source>
</evidence>
<evidence type="ECO:0000259" key="3">
    <source>
        <dbReference type="PROSITE" id="PS50184"/>
    </source>
</evidence>
<feature type="chain" id="PRO_5043919775" description="VWFC domain-containing protein" evidence="2">
    <location>
        <begin position="23"/>
        <end position="841"/>
    </location>
</feature>
<dbReference type="PANTHER" id="PTHR46439:SF1">
    <property type="entry name" value="CYSTEINE-RICH MOTOR NEURON 1 PROTEIN"/>
    <property type="match status" value="1"/>
</dbReference>
<comment type="caution">
    <text evidence="4">The sequence shown here is derived from an EMBL/GenBank/DDBJ whole genome shotgun (WGS) entry which is preliminary data.</text>
</comment>
<evidence type="ECO:0000256" key="2">
    <source>
        <dbReference type="SAM" id="SignalP"/>
    </source>
</evidence>
<organism evidence="4 5">
    <name type="scientific">Pocillopora meandrina</name>
    <dbReference type="NCBI Taxonomy" id="46732"/>
    <lineage>
        <taxon>Eukaryota</taxon>
        <taxon>Metazoa</taxon>
        <taxon>Cnidaria</taxon>
        <taxon>Anthozoa</taxon>
        <taxon>Hexacorallia</taxon>
        <taxon>Scleractinia</taxon>
        <taxon>Astrocoeniina</taxon>
        <taxon>Pocilloporidae</taxon>
        <taxon>Pocillopora</taxon>
    </lineage>
</organism>
<dbReference type="Proteomes" id="UP001159428">
    <property type="component" value="Unassembled WGS sequence"/>
</dbReference>
<dbReference type="GO" id="GO:0005886">
    <property type="term" value="C:plasma membrane"/>
    <property type="evidence" value="ECO:0007669"/>
    <property type="project" value="TreeGrafter"/>
</dbReference>
<feature type="domain" description="VWFC" evidence="3">
    <location>
        <begin position="407"/>
        <end position="476"/>
    </location>
</feature>
<dbReference type="PANTHER" id="PTHR46439">
    <property type="entry name" value="CYSTEINE-RICH MOTOR NEURON 1 PROTEIN"/>
    <property type="match status" value="1"/>
</dbReference>
<dbReference type="InterPro" id="IPR052624">
    <property type="entry name" value="CRIM1"/>
</dbReference>
<dbReference type="SMART" id="SM00214">
    <property type="entry name" value="VWC"/>
    <property type="match status" value="5"/>
</dbReference>
<feature type="compositionally biased region" description="Basic and acidic residues" evidence="1">
    <location>
        <begin position="832"/>
        <end position="841"/>
    </location>
</feature>
<dbReference type="InterPro" id="IPR001007">
    <property type="entry name" value="VWF_dom"/>
</dbReference>
<feature type="domain" description="VWFC" evidence="3">
    <location>
        <begin position="670"/>
        <end position="737"/>
    </location>
</feature>
<reference evidence="4 5" key="1">
    <citation type="submission" date="2022-05" db="EMBL/GenBank/DDBJ databases">
        <authorList>
            <consortium name="Genoscope - CEA"/>
            <person name="William W."/>
        </authorList>
    </citation>
    <scope>NUCLEOTIDE SEQUENCE [LARGE SCALE GENOMIC DNA]</scope>
</reference>
<keyword evidence="2" id="KW-0732">Signal</keyword>
<name>A0AAU9WV96_9CNID</name>